<dbReference type="CDD" id="cd06170">
    <property type="entry name" value="LuxR_C_like"/>
    <property type="match status" value="1"/>
</dbReference>
<dbReference type="InterPro" id="IPR016032">
    <property type="entry name" value="Sig_transdc_resp-reg_C-effctor"/>
</dbReference>
<dbReference type="Pfam" id="PF13384">
    <property type="entry name" value="HTH_23"/>
    <property type="match status" value="1"/>
</dbReference>
<evidence type="ECO:0000259" key="1">
    <source>
        <dbReference type="SMART" id="SM00421"/>
    </source>
</evidence>
<organism evidence="2 3">
    <name type="scientific">Nocardiopsis composta</name>
    <dbReference type="NCBI Taxonomy" id="157465"/>
    <lineage>
        <taxon>Bacteria</taxon>
        <taxon>Bacillati</taxon>
        <taxon>Actinomycetota</taxon>
        <taxon>Actinomycetes</taxon>
        <taxon>Streptosporangiales</taxon>
        <taxon>Nocardiopsidaceae</taxon>
        <taxon>Nocardiopsis</taxon>
    </lineage>
</organism>
<evidence type="ECO:0000313" key="3">
    <source>
        <dbReference type="Proteomes" id="UP000572635"/>
    </source>
</evidence>
<dbReference type="SUPFAM" id="SSF46894">
    <property type="entry name" value="C-terminal effector domain of the bipartite response regulators"/>
    <property type="match status" value="1"/>
</dbReference>
<keyword evidence="3" id="KW-1185">Reference proteome</keyword>
<dbReference type="InterPro" id="IPR000792">
    <property type="entry name" value="Tscrpt_reg_LuxR_C"/>
</dbReference>
<dbReference type="Proteomes" id="UP000572635">
    <property type="component" value="Unassembled WGS sequence"/>
</dbReference>
<dbReference type="Gene3D" id="1.10.10.10">
    <property type="entry name" value="Winged helix-like DNA-binding domain superfamily/Winged helix DNA-binding domain"/>
    <property type="match status" value="1"/>
</dbReference>
<keyword evidence="2" id="KW-0238">DNA-binding</keyword>
<name>A0A7W8VCU5_9ACTN</name>
<dbReference type="GO" id="GO:0006355">
    <property type="term" value="P:regulation of DNA-templated transcription"/>
    <property type="evidence" value="ECO:0007669"/>
    <property type="project" value="InterPro"/>
</dbReference>
<reference evidence="2 3" key="1">
    <citation type="submission" date="2020-08" db="EMBL/GenBank/DDBJ databases">
        <title>Sequencing the genomes of 1000 actinobacteria strains.</title>
        <authorList>
            <person name="Klenk H.-P."/>
        </authorList>
    </citation>
    <scope>NUCLEOTIDE SEQUENCE [LARGE SCALE GENOMIC DNA]</scope>
    <source>
        <strain evidence="2 3">DSM 44551</strain>
    </source>
</reference>
<dbReference type="RefSeq" id="WP_221331495.1">
    <property type="nucleotide sequence ID" value="NZ_BAAAJD010000029.1"/>
</dbReference>
<dbReference type="GO" id="GO:0003677">
    <property type="term" value="F:DNA binding"/>
    <property type="evidence" value="ECO:0007669"/>
    <property type="project" value="UniProtKB-KW"/>
</dbReference>
<gene>
    <name evidence="2" type="ORF">HDA36_001661</name>
</gene>
<feature type="domain" description="HTH luxR-type" evidence="1">
    <location>
        <begin position="146"/>
        <end position="203"/>
    </location>
</feature>
<dbReference type="AlphaFoldDB" id="A0A7W8VCU5"/>
<comment type="caution">
    <text evidence="2">The sequence shown here is derived from an EMBL/GenBank/DDBJ whole genome shotgun (WGS) entry which is preliminary data.</text>
</comment>
<sequence length="231" mass="24855">MPRIESTPGRAGGDPAFRAYGDLLRFAAAFTQDFSAIVPQDWLPGLLPIVADPDAERTLRAPKRIACVRTGAPVRPGRTAPGVDVRFLSASPVWLAIGDRRAAFVSPTSRGAFHGGWTTTDPEGVRTAKGVFELVWCGARPKVPVALEATERREAILLWLAKGLTDSAIAKRLNVTDRTVRREISSLMRDSGATSRFQLGLRAALGGLPVQALTRAQQESTESAEGTEVRV</sequence>
<dbReference type="SMART" id="SM00421">
    <property type="entry name" value="HTH_LUXR"/>
    <property type="match status" value="1"/>
</dbReference>
<dbReference type="InterPro" id="IPR036388">
    <property type="entry name" value="WH-like_DNA-bd_sf"/>
</dbReference>
<accession>A0A7W8VCU5</accession>
<evidence type="ECO:0000313" key="2">
    <source>
        <dbReference type="EMBL" id="MBB5431577.1"/>
    </source>
</evidence>
<proteinExistence type="predicted"/>
<protein>
    <submittedName>
        <fullName evidence="2">DNA-binding CsgD family transcriptional regulator</fullName>
    </submittedName>
</protein>
<dbReference type="EMBL" id="JACHDB010000001">
    <property type="protein sequence ID" value="MBB5431577.1"/>
    <property type="molecule type" value="Genomic_DNA"/>
</dbReference>